<feature type="region of interest" description="Disordered" evidence="2">
    <location>
        <begin position="1279"/>
        <end position="1303"/>
    </location>
</feature>
<feature type="region of interest" description="Disordered" evidence="2">
    <location>
        <begin position="843"/>
        <end position="867"/>
    </location>
</feature>
<dbReference type="Proteomes" id="UP000266841">
    <property type="component" value="Unassembled WGS sequence"/>
</dbReference>
<dbReference type="InterPro" id="IPR000719">
    <property type="entry name" value="Prot_kinase_dom"/>
</dbReference>
<dbReference type="PANTHER" id="PTHR38909:SF1">
    <property type="entry name" value="G PROTEIN GAMMA DOMAIN-CONTAINING PROTEIN"/>
    <property type="match status" value="1"/>
</dbReference>
<evidence type="ECO:0000313" key="7">
    <source>
        <dbReference type="Proteomes" id="UP000266841"/>
    </source>
</evidence>
<proteinExistence type="predicted"/>
<dbReference type="eggNOG" id="ENOG502R18K">
    <property type="taxonomic scope" value="Eukaryota"/>
</dbReference>
<dbReference type="SUPFAM" id="SSF56112">
    <property type="entry name" value="Protein kinase-like (PK-like)"/>
    <property type="match status" value="1"/>
</dbReference>
<dbReference type="InterPro" id="IPR001478">
    <property type="entry name" value="PDZ"/>
</dbReference>
<dbReference type="PROSITE" id="PS50106">
    <property type="entry name" value="PDZ"/>
    <property type="match status" value="1"/>
</dbReference>
<feature type="region of interest" description="Disordered" evidence="2">
    <location>
        <begin position="1168"/>
        <end position="1191"/>
    </location>
</feature>
<dbReference type="OrthoDB" id="285287at2759"/>
<feature type="domain" description="Protein kinase" evidence="4">
    <location>
        <begin position="740"/>
        <end position="1132"/>
    </location>
</feature>
<feature type="region of interest" description="Disordered" evidence="2">
    <location>
        <begin position="447"/>
        <end position="467"/>
    </location>
</feature>
<gene>
    <name evidence="6" type="ORF">THAOC_19967</name>
</gene>
<feature type="region of interest" description="Disordered" evidence="2">
    <location>
        <begin position="364"/>
        <end position="402"/>
    </location>
</feature>
<name>K0SFT3_THAOC</name>
<accession>K0SFT3</accession>
<keyword evidence="7" id="KW-1185">Reference proteome</keyword>
<evidence type="ECO:0000259" key="5">
    <source>
        <dbReference type="PROSITE" id="PS50106"/>
    </source>
</evidence>
<feature type="region of interest" description="Disordered" evidence="2">
    <location>
        <begin position="481"/>
        <end position="503"/>
    </location>
</feature>
<feature type="compositionally biased region" description="Basic and acidic residues" evidence="2">
    <location>
        <begin position="1168"/>
        <end position="1177"/>
    </location>
</feature>
<dbReference type="InterPro" id="IPR011009">
    <property type="entry name" value="Kinase-like_dom_sf"/>
</dbReference>
<reference evidence="6 7" key="1">
    <citation type="journal article" date="2012" name="Genome Biol.">
        <title>Genome and low-iron response of an oceanic diatom adapted to chronic iron limitation.</title>
        <authorList>
            <person name="Lommer M."/>
            <person name="Specht M."/>
            <person name="Roy A.S."/>
            <person name="Kraemer L."/>
            <person name="Andreson R."/>
            <person name="Gutowska M.A."/>
            <person name="Wolf J."/>
            <person name="Bergner S.V."/>
            <person name="Schilhabel M.B."/>
            <person name="Klostermeier U.C."/>
            <person name="Beiko R.G."/>
            <person name="Rosenstiel P."/>
            <person name="Hippler M."/>
            <person name="Laroche J."/>
        </authorList>
    </citation>
    <scope>NUCLEOTIDE SEQUENCE [LARGE SCALE GENOMIC DNA]</scope>
    <source>
        <strain evidence="6 7">CCMP1005</strain>
    </source>
</reference>
<comment type="caution">
    <text evidence="6">The sequence shown here is derived from an EMBL/GenBank/DDBJ whole genome shotgun (WGS) entry which is preliminary data.</text>
</comment>
<keyword evidence="3" id="KW-0812">Transmembrane</keyword>
<dbReference type="PANTHER" id="PTHR38909">
    <property type="entry name" value="G PROTEIN GAMMA DOMAIN-CONTAINING PROTEIN"/>
    <property type="match status" value="1"/>
</dbReference>
<dbReference type="Gene3D" id="1.10.510.10">
    <property type="entry name" value="Transferase(Phosphotransferase) domain 1"/>
    <property type="match status" value="1"/>
</dbReference>
<dbReference type="InterPro" id="IPR036034">
    <property type="entry name" value="PDZ_sf"/>
</dbReference>
<protein>
    <submittedName>
        <fullName evidence="6">Uncharacterized protein</fullName>
    </submittedName>
</protein>
<feature type="coiled-coil region" evidence="1">
    <location>
        <begin position="1542"/>
        <end position="1634"/>
    </location>
</feature>
<keyword evidence="3" id="KW-1133">Transmembrane helix</keyword>
<feature type="region of interest" description="Disordered" evidence="2">
    <location>
        <begin position="639"/>
        <end position="665"/>
    </location>
</feature>
<feature type="domain" description="PDZ" evidence="5">
    <location>
        <begin position="1309"/>
        <end position="1388"/>
    </location>
</feature>
<dbReference type="GO" id="GO:0005524">
    <property type="term" value="F:ATP binding"/>
    <property type="evidence" value="ECO:0007669"/>
    <property type="project" value="InterPro"/>
</dbReference>
<evidence type="ECO:0000313" key="6">
    <source>
        <dbReference type="EMBL" id="EJK59771.1"/>
    </source>
</evidence>
<evidence type="ECO:0000259" key="4">
    <source>
        <dbReference type="PROSITE" id="PS50011"/>
    </source>
</evidence>
<dbReference type="Gene3D" id="2.30.42.10">
    <property type="match status" value="1"/>
</dbReference>
<keyword evidence="3" id="KW-0472">Membrane</keyword>
<evidence type="ECO:0000256" key="3">
    <source>
        <dbReference type="SAM" id="Phobius"/>
    </source>
</evidence>
<organism evidence="6 7">
    <name type="scientific">Thalassiosira oceanica</name>
    <name type="common">Marine diatom</name>
    <dbReference type="NCBI Taxonomy" id="159749"/>
    <lineage>
        <taxon>Eukaryota</taxon>
        <taxon>Sar</taxon>
        <taxon>Stramenopiles</taxon>
        <taxon>Ochrophyta</taxon>
        <taxon>Bacillariophyta</taxon>
        <taxon>Coscinodiscophyceae</taxon>
        <taxon>Thalassiosirophycidae</taxon>
        <taxon>Thalassiosirales</taxon>
        <taxon>Thalassiosiraceae</taxon>
        <taxon>Thalassiosira</taxon>
    </lineage>
</organism>
<evidence type="ECO:0000256" key="2">
    <source>
        <dbReference type="SAM" id="MobiDB-lite"/>
    </source>
</evidence>
<dbReference type="GO" id="GO:0004672">
    <property type="term" value="F:protein kinase activity"/>
    <property type="evidence" value="ECO:0007669"/>
    <property type="project" value="InterPro"/>
</dbReference>
<dbReference type="PROSITE" id="PS50011">
    <property type="entry name" value="PROTEIN_KINASE_DOM"/>
    <property type="match status" value="1"/>
</dbReference>
<evidence type="ECO:0000256" key="1">
    <source>
        <dbReference type="SAM" id="Coils"/>
    </source>
</evidence>
<feature type="transmembrane region" description="Helical" evidence="3">
    <location>
        <begin position="123"/>
        <end position="143"/>
    </location>
</feature>
<keyword evidence="1" id="KW-0175">Coiled coil</keyword>
<dbReference type="SUPFAM" id="SSF50156">
    <property type="entry name" value="PDZ domain-like"/>
    <property type="match status" value="1"/>
</dbReference>
<dbReference type="EMBL" id="AGNL01022338">
    <property type="protein sequence ID" value="EJK59771.1"/>
    <property type="molecule type" value="Genomic_DNA"/>
</dbReference>
<sequence length="1634" mass="179776">MKTRSVLTVKDEGTMPWTLLGLPSCSNSSVLPAAADNSFQTPTLSSVSSHQSIERHYASAASSPTRNLAKLPEIQLILNTRSKFTRRLPGAESRRRSRTPYNIRKTRSEVRLAAAGRVPLRKIILALAVVSTVTHTLLFAATLRISSFIKGVEARSGFSSFVPLSAANRISERSKRYQYQSRSLNLVGNEVEEPWVNGGDIASPNPGVYSSDVDNINGVGAGSVNGGQVGGDSSSSSSGASFVNGATNKDKYMSLAMEAYGQYYNDMSEEDYMNIALEAWEKNNGQQFVVEKPAGSGEDISGGAVVGGDSKDNDGGFKIFSSIGKLFSSNGDQAAAKAPQERFPGEEVPYGLGDGLRRVTTQTIVPAETDGNIDSGQSGSRGGSSNFGDANVPSTSSVIGDINENKRQIVGNQRWIDKEMRRDQLRNQMKGQAEPAEVGSIPINSILTKKSKKGTPKGPTSKDSLKFGSAFMKKPVPTAKMVPKTPMTLKGSQTGVSKSVYPKSRSGFKLDESKILSKSKIDLSSKINGGMPGVETSTVLNVPIDLVPKSPSESATSMPTSLKIETKSFGRAVGQFKKVGSKGQVGNKSGATSQPDRIADIKSPVLNMPKASNVSATEVESATLKGTNKVPKQFVSAGTTSLASKGGGAGKPFAPRPPSDFKTIRPKKSVGTIFKTLNDLKMKEPAAKENDTPFGTDDNAEMIANTTLPRNLVGEDDNVSLSPLDEPWLRSVSESDLPILHICKRIRSNKYGTTHNALFVTSVSSDGSFNAKKVVAKRPWSKVELQLNVPEQIADERRESDELVRPEQWEVDARATIIRKYWEVELHCHRKFEQNRSYLDRLRQQNESDERDKKGSEDKGSYERDRLPVVNPNLAVPEFKQVFPDDGNGDEDDTVPAYGNMGTDVWGESLDGRFEWLLYTSEMEASPTLSDALRHESRELCQHEDCHWLGGLQLALQLTPSDFSSVVDASIKSLLEDLFFLSSCNVVHRDLSVENVLCDGKNRRLRLLNFGNALDLDPPRVGLDNDDLTTHGPGSIASSLAADVFSVSVIVFQILFGVSGDAMKEQLKDAGYELDAWLKKAVKDSIITIDSPGFEYLKERRGMWRMLKAMVRPNPMRKKITADTLVQFNEVLSIKENEANLSGQVAERIQAEEAVFESIANGETLIEDEKSRSDGDSKVLGVQGDESKEDDGFFDITTAPYQRPAPPQPSSPSIEEILQRQRAQAGFEEVDPSPRNAGFVDVTRPKFTSRRKSLLTDLMLSSKELPSAPEKSEIALKSNLTAKPSKGSNISNPKESPVISGSSKDVDDMVTIDIVAPSGRLGILVDDVDGPTCISEISANSPMADKLRLGDQIIAVDDEDVQGEYAHDITFLLLAKSANVARKITVMREAIVWTSENEEVFEPNQNVNLTASDQTPNDRHEEVEEWLMALIPTLQDPDLVSYSQCLVNDGFDCLQMLDALTDDDILFMKTAHRRVLSTHISTTMPERTVYTAEEALGEATRKGIEQIVQENRVASSKRNSQRKARERIEQLAQAQFVGRERLKCLTDEIIEIKDRVDDAREHIEEVSRIMQKDEARLRKVTAEEVQLRQKLDNDDVELREQVRQLEMERLDQELKEIDNMRRIKESQREELEED</sequence>
<feature type="compositionally biased region" description="Low complexity" evidence="2">
    <location>
        <begin position="375"/>
        <end position="388"/>
    </location>
</feature>